<organism evidence="4 5">
    <name type="scientific">Reticulomyxa filosa</name>
    <dbReference type="NCBI Taxonomy" id="46433"/>
    <lineage>
        <taxon>Eukaryota</taxon>
        <taxon>Sar</taxon>
        <taxon>Rhizaria</taxon>
        <taxon>Retaria</taxon>
        <taxon>Foraminifera</taxon>
        <taxon>Monothalamids</taxon>
        <taxon>Reticulomyxidae</taxon>
        <taxon>Reticulomyxa</taxon>
    </lineage>
</organism>
<accession>X6N468</accession>
<dbReference type="EMBL" id="ASPP01012332">
    <property type="protein sequence ID" value="ETO20708.1"/>
    <property type="molecule type" value="Genomic_DNA"/>
</dbReference>
<dbReference type="InterPro" id="IPR036322">
    <property type="entry name" value="WD40_repeat_dom_sf"/>
</dbReference>
<dbReference type="InterPro" id="IPR015943">
    <property type="entry name" value="WD40/YVTN_repeat-like_dom_sf"/>
</dbReference>
<protein>
    <submittedName>
        <fullName evidence="4">Uncharacterized protein</fullName>
    </submittedName>
</protein>
<keyword evidence="1 3" id="KW-0853">WD repeat</keyword>
<dbReference type="Gene3D" id="2.130.10.10">
    <property type="entry name" value="YVTN repeat-like/Quinoprotein amine dehydrogenase"/>
    <property type="match status" value="2"/>
</dbReference>
<comment type="caution">
    <text evidence="4">The sequence shown here is derived from an EMBL/GenBank/DDBJ whole genome shotgun (WGS) entry which is preliminary data.</text>
</comment>
<reference evidence="4 5" key="1">
    <citation type="journal article" date="2013" name="Curr. Biol.">
        <title>The Genome of the Foraminiferan Reticulomyxa filosa.</title>
        <authorList>
            <person name="Glockner G."/>
            <person name="Hulsmann N."/>
            <person name="Schleicher M."/>
            <person name="Noegel A.A."/>
            <person name="Eichinger L."/>
            <person name="Gallinger C."/>
            <person name="Pawlowski J."/>
            <person name="Sierra R."/>
            <person name="Euteneuer U."/>
            <person name="Pillet L."/>
            <person name="Moustafa A."/>
            <person name="Platzer M."/>
            <person name="Groth M."/>
            <person name="Szafranski K."/>
            <person name="Schliwa M."/>
        </authorList>
    </citation>
    <scope>NUCLEOTIDE SEQUENCE [LARGE SCALE GENOMIC DNA]</scope>
</reference>
<name>X6N468_RETFI</name>
<dbReference type="SUPFAM" id="SSF50965">
    <property type="entry name" value="Galactose oxidase, central domain"/>
    <property type="match status" value="1"/>
</dbReference>
<dbReference type="InterPro" id="IPR019775">
    <property type="entry name" value="WD40_repeat_CS"/>
</dbReference>
<evidence type="ECO:0000256" key="2">
    <source>
        <dbReference type="ARBA" id="ARBA00022737"/>
    </source>
</evidence>
<evidence type="ECO:0000256" key="1">
    <source>
        <dbReference type="ARBA" id="ARBA00022574"/>
    </source>
</evidence>
<dbReference type="Gene3D" id="2.120.10.80">
    <property type="entry name" value="Kelch-type beta propeller"/>
    <property type="match status" value="1"/>
</dbReference>
<dbReference type="Pfam" id="PF00400">
    <property type="entry name" value="WD40"/>
    <property type="match status" value="6"/>
</dbReference>
<dbReference type="InterPro" id="IPR020472">
    <property type="entry name" value="WD40_PAC1"/>
</dbReference>
<dbReference type="InterPro" id="IPR001680">
    <property type="entry name" value="WD40_rpt"/>
</dbReference>
<dbReference type="PROSITE" id="PS00678">
    <property type="entry name" value="WD_REPEATS_1"/>
    <property type="match status" value="5"/>
</dbReference>
<dbReference type="InterPro" id="IPR011043">
    <property type="entry name" value="Gal_Oxase/kelch_b-propeller"/>
</dbReference>
<evidence type="ECO:0000313" key="4">
    <source>
        <dbReference type="EMBL" id="ETO20708.1"/>
    </source>
</evidence>
<dbReference type="Proteomes" id="UP000023152">
    <property type="component" value="Unassembled WGS sequence"/>
</dbReference>
<dbReference type="SMART" id="SM00320">
    <property type="entry name" value="WD40"/>
    <property type="match status" value="6"/>
</dbReference>
<dbReference type="InterPro" id="IPR015915">
    <property type="entry name" value="Kelch-typ_b-propeller"/>
</dbReference>
<feature type="repeat" description="WD" evidence="3">
    <location>
        <begin position="599"/>
        <end position="640"/>
    </location>
</feature>
<dbReference type="AlphaFoldDB" id="X6N468"/>
<keyword evidence="2" id="KW-0677">Repeat</keyword>
<evidence type="ECO:0000313" key="5">
    <source>
        <dbReference type="Proteomes" id="UP000023152"/>
    </source>
</evidence>
<dbReference type="PROSITE" id="PS50082">
    <property type="entry name" value="WD_REPEATS_2"/>
    <property type="match status" value="6"/>
</dbReference>
<sequence length="749" mass="86474">MKEKVIMYDIFFEYLIRYPFYWSFFHSNLMNPLIYIKTLKKAMLLYFLTFDYVPISSNLKLLEKNLASIINNMANRTTTQKLPERQTEQSKHIIASTLFQSLKELPAPLSHSQCVLHKHEILICGGSWNKNCYSYHTLKNEYKFICEYPSNVSLVGHCIVKLLDNNKDSDEITLLSFGGKYKHTLTMKYVSVWDNNDSDDNEVSKLKKLNKYNKWVPFLDNKNCPIYIGRDKDDYEGVRAVIGGNNNNLLFITYQRKNISVFNLNIFKFIKHNTLPTDDLICYHCFIAKPEMMKINKKNFEMILFCRSTGLSIVYDEETNTFQFHQLSVCTDIARFNRYAYVYTNNFILFFGGCNDSLFNHVISKSVHKYSIRDNKWIPFKHTLPIPLSNCIGILNDYNTDIHIIGGNNENILVSTHMKTIVNSLMNKSQPAKDKINFVIQHWIRIEKIKLGWINDFEEIIIKYVKNFKLSTVFQAHDSKVNSVTFSADGRKIVSASDDHSVRVWDAESGKQLKNFRGHTNKVFAARFSPDGNTVVSCSENGTIRLWDVDKGTEIMKFKRDLDKIYDVNFSPDGKYIVSGLQDSTVRLWNLHSGMEMLLIGHSEDVLSTQFSPDGKMIASSSNDKIINLWNVESGEISKQLRGHSDRVTRATFSPDGLFIASCSLDNIARIWDIKTGKSKMLKGYLSKINDLKYFPDGQKIVSCSNGKKIGLWNAKSGKKMQEKINFKKFPNILSVIQQKYILLIKKTH</sequence>
<dbReference type="PANTHER" id="PTHR19879:SF9">
    <property type="entry name" value="TRANSCRIPTION INITIATION FACTOR TFIID SUBUNIT 5"/>
    <property type="match status" value="1"/>
</dbReference>
<dbReference type="CDD" id="cd00200">
    <property type="entry name" value="WD40"/>
    <property type="match status" value="1"/>
</dbReference>
<dbReference type="PROSITE" id="PS50294">
    <property type="entry name" value="WD_REPEATS_REGION"/>
    <property type="match status" value="5"/>
</dbReference>
<dbReference type="PANTHER" id="PTHR19879">
    <property type="entry name" value="TRANSCRIPTION INITIATION FACTOR TFIID"/>
    <property type="match status" value="1"/>
</dbReference>
<keyword evidence="5" id="KW-1185">Reference proteome</keyword>
<proteinExistence type="predicted"/>
<feature type="repeat" description="WD" evidence="3">
    <location>
        <begin position="474"/>
        <end position="515"/>
    </location>
</feature>
<evidence type="ECO:0000256" key="3">
    <source>
        <dbReference type="PROSITE-ProRule" id="PRU00221"/>
    </source>
</evidence>
<feature type="repeat" description="WD" evidence="3">
    <location>
        <begin position="516"/>
        <end position="557"/>
    </location>
</feature>
<dbReference type="SUPFAM" id="SSF50978">
    <property type="entry name" value="WD40 repeat-like"/>
    <property type="match status" value="1"/>
</dbReference>
<feature type="repeat" description="WD" evidence="3">
    <location>
        <begin position="558"/>
        <end position="599"/>
    </location>
</feature>
<gene>
    <name evidence="4" type="ORF">RFI_16509</name>
</gene>
<feature type="repeat" description="WD" evidence="3">
    <location>
        <begin position="682"/>
        <end position="723"/>
    </location>
</feature>
<feature type="repeat" description="WD" evidence="3">
    <location>
        <begin position="641"/>
        <end position="682"/>
    </location>
</feature>
<dbReference type="PRINTS" id="PR00320">
    <property type="entry name" value="GPROTEINBRPT"/>
</dbReference>